<dbReference type="Pfam" id="PF08610">
    <property type="entry name" value="Pex16"/>
    <property type="match status" value="1"/>
</dbReference>
<evidence type="ECO:0000256" key="3">
    <source>
        <dbReference type="SAM" id="MobiDB-lite"/>
    </source>
</evidence>
<protein>
    <recommendedName>
        <fullName evidence="2">Peroxisomal membrane protein PEX16</fullName>
    </recommendedName>
</protein>
<evidence type="ECO:0000313" key="4">
    <source>
        <dbReference type="EMBL" id="WRT68295.1"/>
    </source>
</evidence>
<evidence type="ECO:0000313" key="5">
    <source>
        <dbReference type="Proteomes" id="UP001329825"/>
    </source>
</evidence>
<dbReference type="InterPro" id="IPR013919">
    <property type="entry name" value="Pex16"/>
</dbReference>
<dbReference type="PANTHER" id="PTHR13299:SF0">
    <property type="entry name" value="PEROXISOMAL MEMBRANE PROTEIN PEX16"/>
    <property type="match status" value="1"/>
</dbReference>
<accession>A0ABZ1D316</accession>
<proteinExistence type="inferred from homology"/>
<organism evidence="4 5">
    <name type="scientific">Kwoniella shivajii</name>
    <dbReference type="NCBI Taxonomy" id="564305"/>
    <lineage>
        <taxon>Eukaryota</taxon>
        <taxon>Fungi</taxon>
        <taxon>Dikarya</taxon>
        <taxon>Basidiomycota</taxon>
        <taxon>Agaricomycotina</taxon>
        <taxon>Tremellomycetes</taxon>
        <taxon>Tremellales</taxon>
        <taxon>Cryptococcaceae</taxon>
        <taxon>Kwoniella</taxon>
    </lineage>
</organism>
<feature type="compositionally biased region" description="Low complexity" evidence="3">
    <location>
        <begin position="189"/>
        <end position="206"/>
    </location>
</feature>
<gene>
    <name evidence="4" type="ORF">IL334_005271</name>
</gene>
<comment type="similarity">
    <text evidence="1 2">Belongs to the peroxin-16 family.</text>
</comment>
<reference evidence="4 5" key="1">
    <citation type="submission" date="2024-01" db="EMBL/GenBank/DDBJ databases">
        <title>Comparative genomics of Cryptococcus and Kwoniella reveals pathogenesis evolution and contrasting modes of karyotype evolution via chromosome fusion or intercentromeric recombination.</title>
        <authorList>
            <person name="Coelho M.A."/>
            <person name="David-Palma M."/>
            <person name="Shea T."/>
            <person name="Bowers K."/>
            <person name="McGinley-Smith S."/>
            <person name="Mohammad A.W."/>
            <person name="Gnirke A."/>
            <person name="Yurkov A.M."/>
            <person name="Nowrousian M."/>
            <person name="Sun S."/>
            <person name="Cuomo C.A."/>
            <person name="Heitman J."/>
        </authorList>
    </citation>
    <scope>NUCLEOTIDE SEQUENCE [LARGE SCALE GENOMIC DNA]</scope>
    <source>
        <strain evidence="4">CBS 11374</strain>
    </source>
</reference>
<dbReference type="EMBL" id="CP141887">
    <property type="protein sequence ID" value="WRT68295.1"/>
    <property type="molecule type" value="Genomic_DNA"/>
</dbReference>
<dbReference type="RefSeq" id="XP_062793035.1">
    <property type="nucleotide sequence ID" value="XM_062936984.1"/>
</dbReference>
<dbReference type="GeneID" id="87957402"/>
<dbReference type="Proteomes" id="UP001329825">
    <property type="component" value="Chromosome 7"/>
</dbReference>
<dbReference type="PANTHER" id="PTHR13299">
    <property type="entry name" value="PEROXISOMAL MEMBRANE PROTEIN PEX16"/>
    <property type="match status" value="1"/>
</dbReference>
<name>A0ABZ1D316_9TREE</name>
<evidence type="ECO:0000256" key="1">
    <source>
        <dbReference type="ARBA" id="ARBA00009505"/>
    </source>
</evidence>
<feature type="region of interest" description="Disordered" evidence="3">
    <location>
        <begin position="180"/>
        <end position="217"/>
    </location>
</feature>
<keyword evidence="2" id="KW-0576">Peroxisome</keyword>
<keyword evidence="2" id="KW-0962">Peroxisome biogenesis</keyword>
<comment type="subcellular location">
    <subcellularLocation>
        <location evidence="2">Peroxisome membrane</location>
    </subcellularLocation>
</comment>
<evidence type="ECO:0000256" key="2">
    <source>
        <dbReference type="RuleBase" id="RU365003"/>
    </source>
</evidence>
<keyword evidence="5" id="KW-1185">Reference proteome</keyword>
<sequence length="388" mass="43264">MSPITAYHSLLLSNLSTVQTIESGLSNITWLLPGRFEDAELASEGLYALLGLISGYHDEVLHAHIPKHLALPPHPFISPSTAVTTSNRLDSENRQRILPLLPPQSDHTRYTRCWSNKSLAYKRASKALSTIGYLELVIEMIAKRKGGDRIRWRVVLFIEIIKTFLRLVILRITKRQVLSPSTPQREVDPSSLPSELLSSSTTTTSSIGPVKPSPLTPSITPNAPLRDHLYPMIEHLPDSHLSHPLSLVPELRGKEYISEVIWSAIGLLNVLLLMRSSRSTNASSYKPLSLPTLSRSYVPYISAIRLLFLARYLRPKSSSPLVIAHNAAQDRRLLARAFLTGPMWLGFTRPKVLGLAKGLERVPILGLVGELVEGYLPLVDDYFYYTSS</sequence>